<dbReference type="GO" id="GO:0000166">
    <property type="term" value="F:nucleotide binding"/>
    <property type="evidence" value="ECO:0007669"/>
    <property type="project" value="UniProtKB-KW"/>
</dbReference>
<comment type="caution">
    <text evidence="3">Lacks conserved residue(s) required for the propagation of feature annotation.</text>
</comment>
<reference evidence="5 6" key="1">
    <citation type="submission" date="2019-07" db="EMBL/GenBank/DDBJ databases">
        <title>Whole genome shotgun sequence of Rhodospirillum oryzae NBRC 107573.</title>
        <authorList>
            <person name="Hosoyama A."/>
            <person name="Uohara A."/>
            <person name="Ohji S."/>
            <person name="Ichikawa N."/>
        </authorList>
    </citation>
    <scope>NUCLEOTIDE SEQUENCE [LARGE SCALE GENOMIC DNA]</scope>
    <source>
        <strain evidence="5 6">NBRC 107573</strain>
    </source>
</reference>
<dbReference type="SUPFAM" id="SSF51283">
    <property type="entry name" value="dUTPase-like"/>
    <property type="match status" value="1"/>
</dbReference>
<dbReference type="GO" id="GO:0006226">
    <property type="term" value="P:dUMP biosynthetic process"/>
    <property type="evidence" value="ECO:0007669"/>
    <property type="project" value="UniProtKB-UniPathway"/>
</dbReference>
<protein>
    <recommendedName>
        <fullName evidence="3">dCTP deaminase</fullName>
        <ecNumber evidence="3">3.5.4.13</ecNumber>
    </recommendedName>
    <alternativeName>
        <fullName evidence="3">Deoxycytidine triphosphate deaminase</fullName>
    </alternativeName>
</protein>
<keyword evidence="1 3" id="KW-0378">Hydrolase</keyword>
<dbReference type="PANTHER" id="PTHR42680:SF3">
    <property type="entry name" value="DCTP DEAMINASE"/>
    <property type="match status" value="1"/>
</dbReference>
<proteinExistence type="inferred from homology"/>
<feature type="binding site" evidence="3">
    <location>
        <begin position="179"/>
        <end position="181"/>
    </location>
    <ligand>
        <name>dCTP</name>
        <dbReference type="ChEBI" id="CHEBI:61481"/>
    </ligand>
</feature>
<comment type="pathway">
    <text evidence="3">Pyrimidine metabolism; dUMP biosynthesis; dUMP from dCTP (dUTP route): step 1/2.</text>
</comment>
<dbReference type="InterPro" id="IPR011962">
    <property type="entry name" value="dCTP_deaminase"/>
</dbReference>
<feature type="binding site" evidence="3">
    <location>
        <position position="214"/>
    </location>
    <ligand>
        <name>dCTP</name>
        <dbReference type="ChEBI" id="CHEBI:61481"/>
    </ligand>
</feature>
<accession>A0A512HBJ8</accession>
<evidence type="ECO:0000256" key="4">
    <source>
        <dbReference type="SAM" id="MobiDB-lite"/>
    </source>
</evidence>
<dbReference type="Pfam" id="PF22769">
    <property type="entry name" value="DCD"/>
    <property type="match status" value="1"/>
</dbReference>
<feature type="binding site" evidence="3">
    <location>
        <position position="225"/>
    </location>
    <ligand>
        <name>dCTP</name>
        <dbReference type="ChEBI" id="CHEBI:61481"/>
    </ligand>
</feature>
<dbReference type="PANTHER" id="PTHR42680">
    <property type="entry name" value="DCTP DEAMINASE"/>
    <property type="match status" value="1"/>
</dbReference>
<evidence type="ECO:0000313" key="6">
    <source>
        <dbReference type="Proteomes" id="UP000321567"/>
    </source>
</evidence>
<feature type="binding site" evidence="3">
    <location>
        <position position="221"/>
    </location>
    <ligand>
        <name>dCTP</name>
        <dbReference type="ChEBI" id="CHEBI:61481"/>
    </ligand>
</feature>
<name>A0A512HBJ8_9PROT</name>
<sequence length="240" mass="25963">MQAFKALLCLRPWERGGLPLAFRLESWNQGPPFCFCVPILRGLVMKLSDLDIRDALAAGRILIDPPPDPERLGAMSVDLQLGATFRVFQAGKASHIDLAPPPGVHAPDLEDIMGTVEIAAGEAFFLHPGEFALGITIQRVRLPADLAGRLDGRSSLARLGLMVHATAHTIDPGWDGRITLEFFNCGPLPLALRPGMRICALSFETLLSPTSRPYASSPTAKYKDQAAPLPSRLDREPGAL</sequence>
<dbReference type="HAMAP" id="MF_00146">
    <property type="entry name" value="dCTP_deaminase"/>
    <property type="match status" value="1"/>
</dbReference>
<dbReference type="Proteomes" id="UP000321567">
    <property type="component" value="Unassembled WGS sequence"/>
</dbReference>
<comment type="catalytic activity">
    <reaction evidence="3">
        <text>dCTP + H2O + H(+) = dUTP + NH4(+)</text>
        <dbReference type="Rhea" id="RHEA:22680"/>
        <dbReference type="ChEBI" id="CHEBI:15377"/>
        <dbReference type="ChEBI" id="CHEBI:15378"/>
        <dbReference type="ChEBI" id="CHEBI:28938"/>
        <dbReference type="ChEBI" id="CHEBI:61481"/>
        <dbReference type="ChEBI" id="CHEBI:61555"/>
        <dbReference type="EC" id="3.5.4.13"/>
    </reaction>
</comment>
<dbReference type="UniPathway" id="UPA00610">
    <property type="reaction ID" value="UER00665"/>
</dbReference>
<dbReference type="InterPro" id="IPR033704">
    <property type="entry name" value="dUTPase_trimeric"/>
</dbReference>
<comment type="function">
    <text evidence="3">Catalyzes the deamination of dCTP to dUTP.</text>
</comment>
<dbReference type="CDD" id="cd07557">
    <property type="entry name" value="trimeric_dUTPase"/>
    <property type="match status" value="1"/>
</dbReference>
<evidence type="ECO:0000256" key="1">
    <source>
        <dbReference type="ARBA" id="ARBA00022801"/>
    </source>
</evidence>
<comment type="caution">
    <text evidence="5">The sequence shown here is derived from an EMBL/GenBank/DDBJ whole genome shotgun (WGS) entry which is preliminary data.</text>
</comment>
<dbReference type="NCBIfam" id="TIGR02274">
    <property type="entry name" value="dCTP_deam"/>
    <property type="match status" value="1"/>
</dbReference>
<evidence type="ECO:0000256" key="2">
    <source>
        <dbReference type="ARBA" id="ARBA00023080"/>
    </source>
</evidence>
<feature type="active site" description="Proton donor/acceptor" evidence="3">
    <location>
        <position position="181"/>
    </location>
</feature>
<organism evidence="5 6">
    <name type="scientific">Pararhodospirillum oryzae</name>
    <dbReference type="NCBI Taxonomy" id="478448"/>
    <lineage>
        <taxon>Bacteria</taxon>
        <taxon>Pseudomonadati</taxon>
        <taxon>Pseudomonadota</taxon>
        <taxon>Alphaproteobacteria</taxon>
        <taxon>Rhodospirillales</taxon>
        <taxon>Rhodospirillaceae</taxon>
        <taxon>Pararhodospirillum</taxon>
    </lineage>
</organism>
<feature type="binding site" evidence="3">
    <location>
        <position position="171"/>
    </location>
    <ligand>
        <name>dCTP</name>
        <dbReference type="ChEBI" id="CHEBI:61481"/>
    </ligand>
</feature>
<dbReference type="EMBL" id="BJZO01000115">
    <property type="protein sequence ID" value="GEO82826.1"/>
    <property type="molecule type" value="Genomic_DNA"/>
</dbReference>
<dbReference type="GO" id="GO:0008829">
    <property type="term" value="F:dCTP deaminase activity"/>
    <property type="evidence" value="ECO:0007669"/>
    <property type="project" value="UniProtKB-UniRule"/>
</dbReference>
<dbReference type="Gene3D" id="2.70.40.10">
    <property type="match status" value="1"/>
</dbReference>
<comment type="similarity">
    <text evidence="3">Belongs to the dCTP deaminase family.</text>
</comment>
<dbReference type="GO" id="GO:0015949">
    <property type="term" value="P:nucleobase-containing small molecule interconversion"/>
    <property type="evidence" value="ECO:0007669"/>
    <property type="project" value="TreeGrafter"/>
</dbReference>
<dbReference type="EC" id="3.5.4.13" evidence="3"/>
<keyword evidence="3" id="KW-0547">Nucleotide-binding</keyword>
<evidence type="ECO:0000313" key="5">
    <source>
        <dbReference type="EMBL" id="GEO82826.1"/>
    </source>
</evidence>
<dbReference type="GO" id="GO:0006229">
    <property type="term" value="P:dUTP biosynthetic process"/>
    <property type="evidence" value="ECO:0007669"/>
    <property type="project" value="UniProtKB-UniRule"/>
</dbReference>
<evidence type="ECO:0000256" key="3">
    <source>
        <dbReference type="HAMAP-Rule" id="MF_00146"/>
    </source>
</evidence>
<gene>
    <name evidence="3 5" type="primary">dcd</name>
    <name evidence="5" type="ORF">ROR02_29570</name>
</gene>
<comment type="subunit">
    <text evidence="3">Homotrimer.</text>
</comment>
<feature type="region of interest" description="Disordered" evidence="4">
    <location>
        <begin position="213"/>
        <end position="240"/>
    </location>
</feature>
<feature type="binding site" evidence="3">
    <location>
        <begin position="153"/>
        <end position="158"/>
    </location>
    <ligand>
        <name>dCTP</name>
        <dbReference type="ChEBI" id="CHEBI:61481"/>
    </ligand>
</feature>
<dbReference type="InterPro" id="IPR036157">
    <property type="entry name" value="dUTPase-like_sf"/>
</dbReference>
<keyword evidence="2 3" id="KW-0546">Nucleotide metabolism</keyword>
<dbReference type="AlphaFoldDB" id="A0A512HBJ8"/>
<keyword evidence="6" id="KW-1185">Reference proteome</keyword>